<keyword evidence="2" id="KW-1133">Transmembrane helix</keyword>
<keyword evidence="4" id="KW-1185">Reference proteome</keyword>
<evidence type="ECO:0000313" key="4">
    <source>
        <dbReference type="Proteomes" id="UP000199341"/>
    </source>
</evidence>
<feature type="transmembrane region" description="Helical" evidence="2">
    <location>
        <begin position="102"/>
        <end position="124"/>
    </location>
</feature>
<gene>
    <name evidence="3" type="ORF">SAMN05216259_108107</name>
</gene>
<dbReference type="STRING" id="310781.SAMN05216259_108107"/>
<dbReference type="EMBL" id="FNIE01000008">
    <property type="protein sequence ID" value="SDO20051.1"/>
    <property type="molecule type" value="Genomic_DNA"/>
</dbReference>
<feature type="region of interest" description="Disordered" evidence="1">
    <location>
        <begin position="1"/>
        <end position="25"/>
    </location>
</feature>
<evidence type="ECO:0000256" key="2">
    <source>
        <dbReference type="SAM" id="Phobius"/>
    </source>
</evidence>
<accession>A0A1H0HMI8</accession>
<proteinExistence type="predicted"/>
<dbReference type="OrthoDB" id="3627819at2"/>
<dbReference type="AlphaFoldDB" id="A0A1H0HMI8"/>
<evidence type="ECO:0000313" key="3">
    <source>
        <dbReference type="EMBL" id="SDO20051.1"/>
    </source>
</evidence>
<organism evidence="3 4">
    <name type="scientific">Actinacidiphila guanduensis</name>
    <dbReference type="NCBI Taxonomy" id="310781"/>
    <lineage>
        <taxon>Bacteria</taxon>
        <taxon>Bacillati</taxon>
        <taxon>Actinomycetota</taxon>
        <taxon>Actinomycetes</taxon>
        <taxon>Kitasatosporales</taxon>
        <taxon>Streptomycetaceae</taxon>
        <taxon>Actinacidiphila</taxon>
    </lineage>
</organism>
<keyword evidence="2" id="KW-0472">Membrane</keyword>
<dbReference type="Pfam" id="PF09656">
    <property type="entry name" value="PGPGW"/>
    <property type="match status" value="1"/>
</dbReference>
<dbReference type="RefSeq" id="WP_107408896.1">
    <property type="nucleotide sequence ID" value="NZ_FNIE01000008.1"/>
</dbReference>
<dbReference type="Proteomes" id="UP000199341">
    <property type="component" value="Unassembled WGS sequence"/>
</dbReference>
<keyword evidence="2 3" id="KW-0812">Transmembrane</keyword>
<feature type="transmembrane region" description="Helical" evidence="2">
    <location>
        <begin position="130"/>
        <end position="153"/>
    </location>
</feature>
<feature type="transmembrane region" description="Helical" evidence="2">
    <location>
        <begin position="36"/>
        <end position="55"/>
    </location>
</feature>
<dbReference type="InterPro" id="IPR019099">
    <property type="entry name" value="Uncharacterised_PGPGW_TM"/>
</dbReference>
<sequence>MNAPRARTRSTAQNTGERAEEEGRAVERRLNPATRVLLATAGGLLVLVGVALLVLPGPGLLLVLAGLVLLSRAVPAVARLVEPVREQALAGAEASVSSRWRIAGSVLAGLGLITAGVLWGVRVFSWLPFAGWSTGSSLILSGLILLALLYWSYRRVESMRARREPKQR</sequence>
<name>A0A1H0HMI8_9ACTN</name>
<reference evidence="3 4" key="1">
    <citation type="submission" date="2016-10" db="EMBL/GenBank/DDBJ databases">
        <authorList>
            <person name="de Groot N.N."/>
        </authorList>
    </citation>
    <scope>NUCLEOTIDE SEQUENCE [LARGE SCALE GENOMIC DNA]</scope>
    <source>
        <strain evidence="3 4">CGMCC 4.2022</strain>
    </source>
</reference>
<feature type="transmembrane region" description="Helical" evidence="2">
    <location>
        <begin position="61"/>
        <end position="81"/>
    </location>
</feature>
<protein>
    <submittedName>
        <fullName evidence="3">Putative transmembrane protein (PGPGW)</fullName>
    </submittedName>
</protein>
<evidence type="ECO:0000256" key="1">
    <source>
        <dbReference type="SAM" id="MobiDB-lite"/>
    </source>
</evidence>